<reference evidence="4" key="2">
    <citation type="submission" date="2021-04" db="EMBL/GenBank/DDBJ databases">
        <authorList>
            <person name="Podell S."/>
        </authorList>
    </citation>
    <scope>NUCLEOTIDE SEQUENCE</scope>
    <source>
        <strain evidence="4">Hildebrandi</strain>
    </source>
</reference>
<keyword evidence="2" id="KW-0812">Transmembrane</keyword>
<dbReference type="EMBL" id="JAGRRH010000068">
    <property type="protein sequence ID" value="KAG7337982.1"/>
    <property type="molecule type" value="Genomic_DNA"/>
</dbReference>
<feature type="transmembrane region" description="Helical" evidence="2">
    <location>
        <begin position="656"/>
        <end position="677"/>
    </location>
</feature>
<dbReference type="EMBL" id="JAGRRH010000024">
    <property type="protein sequence ID" value="KAG7342702.1"/>
    <property type="molecule type" value="Genomic_DNA"/>
</dbReference>
<dbReference type="Proteomes" id="UP000693970">
    <property type="component" value="Unassembled WGS sequence"/>
</dbReference>
<organism evidence="4 5">
    <name type="scientific">Nitzschia inconspicua</name>
    <dbReference type="NCBI Taxonomy" id="303405"/>
    <lineage>
        <taxon>Eukaryota</taxon>
        <taxon>Sar</taxon>
        <taxon>Stramenopiles</taxon>
        <taxon>Ochrophyta</taxon>
        <taxon>Bacillariophyta</taxon>
        <taxon>Bacillariophyceae</taxon>
        <taxon>Bacillariophycidae</taxon>
        <taxon>Bacillariales</taxon>
        <taxon>Bacillariaceae</taxon>
        <taxon>Nitzschia</taxon>
    </lineage>
</organism>
<accession>A0A9K3PCJ6</accession>
<feature type="compositionally biased region" description="Polar residues" evidence="1">
    <location>
        <begin position="451"/>
        <end position="471"/>
    </location>
</feature>
<feature type="region of interest" description="Disordered" evidence="1">
    <location>
        <begin position="212"/>
        <end position="233"/>
    </location>
</feature>
<feature type="region of interest" description="Disordered" evidence="1">
    <location>
        <begin position="98"/>
        <end position="131"/>
    </location>
</feature>
<evidence type="ECO:0000313" key="5">
    <source>
        <dbReference type="Proteomes" id="UP000693970"/>
    </source>
</evidence>
<dbReference type="AlphaFoldDB" id="A0A9K3PCJ6"/>
<dbReference type="OrthoDB" id="57317at2759"/>
<feature type="compositionally biased region" description="Polar residues" evidence="1">
    <location>
        <begin position="416"/>
        <end position="443"/>
    </location>
</feature>
<evidence type="ECO:0008006" key="6">
    <source>
        <dbReference type="Google" id="ProtNLM"/>
    </source>
</evidence>
<keyword evidence="2" id="KW-1133">Transmembrane helix</keyword>
<feature type="transmembrane region" description="Helical" evidence="2">
    <location>
        <begin position="49"/>
        <end position="71"/>
    </location>
</feature>
<feature type="compositionally biased region" description="Low complexity" evidence="1">
    <location>
        <begin position="404"/>
        <end position="415"/>
    </location>
</feature>
<evidence type="ECO:0000256" key="2">
    <source>
        <dbReference type="SAM" id="Phobius"/>
    </source>
</evidence>
<keyword evidence="2" id="KW-0472">Membrane</keyword>
<gene>
    <name evidence="4" type="ORF">IV203_020646</name>
    <name evidence="3" type="ORF">IV203_034423</name>
</gene>
<reference evidence="4" key="1">
    <citation type="journal article" date="2021" name="Sci. Rep.">
        <title>Diploid genomic architecture of Nitzschia inconspicua, an elite biomass production diatom.</title>
        <authorList>
            <person name="Oliver A."/>
            <person name="Podell S."/>
            <person name="Pinowska A."/>
            <person name="Traller J.C."/>
            <person name="Smith S.R."/>
            <person name="McClure R."/>
            <person name="Beliaev A."/>
            <person name="Bohutskyi P."/>
            <person name="Hill E.A."/>
            <person name="Rabines A."/>
            <person name="Zheng H."/>
            <person name="Allen L.Z."/>
            <person name="Kuo A."/>
            <person name="Grigoriev I.V."/>
            <person name="Allen A.E."/>
            <person name="Hazlebeck D."/>
            <person name="Allen E.E."/>
        </authorList>
    </citation>
    <scope>NUCLEOTIDE SEQUENCE</scope>
    <source>
        <strain evidence="4">Hildebrandi</strain>
    </source>
</reference>
<evidence type="ECO:0000313" key="3">
    <source>
        <dbReference type="EMBL" id="KAG7337982.1"/>
    </source>
</evidence>
<feature type="compositionally biased region" description="Polar residues" evidence="1">
    <location>
        <begin position="212"/>
        <end position="228"/>
    </location>
</feature>
<feature type="compositionally biased region" description="Basic residues" evidence="1">
    <location>
        <begin position="104"/>
        <end position="116"/>
    </location>
</feature>
<feature type="region of interest" description="Disordered" evidence="1">
    <location>
        <begin position="379"/>
        <end position="471"/>
    </location>
</feature>
<sequence length="851" mass="92381">MFFHLCAERKWEYISGGSTSWQKLDAFAMTQTIGVAHTITVTRKAARRFGSVACLFRALLVLFSAVTVFSLDSIEPDAELNHTGEYAMYPKNRLSGEISVRTTTKSKSRKRPKKATRGITPQTKTPRNSKKQLLARLNNGRPENPEDWFFLTSFADEAGKGCRKIPKRMEQLNNLRAINAPPSAWISPSPVPPELGCAGEPNASSTIEPTTSLLPNEVAPSNRTSAPTPSIPWIDETPADSTFAPTKAPSYLSSPTRTGNPTVPWIDPDPAIPISPTEAVKTLKPSESDGIDPTSSPVAFLSESDNPTISPSPTDLAVVSLPSEESLVTPTTLTELPTVETEKIPTLESSPTNSPSMIYATNVPTLMIPASNISMPSYQDVAPADSLSPSSTSDEAPLEGTQNSSSPDAISSVPSMQPSSNPSSGGLDPTTSVPTISTDSSFMPTEVYDLQPSSAGATSEPSFDGVQQQSQEVCQSIEQQRVPSSLIDTDPTTFGVTVDVQYSIVNSDFILSYLDSMKIPVALWIAGCKEEALKYVSSDSKRRRSLEDQEELTGTVEYAQCEPWALDESCVPAGADVTCDTFGSLINIYENGTIGNDFLRSSIASALNTFSPLVTDQLGVQSMQVNDIVLLNDFTGSGIIGGDETERQISSVNTTVMVGAIATGLGVFLLTMIGVVFSQRRQRATAMSHTRFEDELDDSHPFHPELVSSDSGIYCNNEYDDESHQEYQTTIISLGRSNKTMARDGISHQSNVISFEEWAPFGDNNTNDMLFLDTGEEFSWADPPPGRLQNQHHQCSAATCEICELRRQQGIRLVGRSSVHDVQLQAPPSPERLPTQYDPKRWFISGDTVQL</sequence>
<evidence type="ECO:0000313" key="4">
    <source>
        <dbReference type="EMBL" id="KAG7342702.1"/>
    </source>
</evidence>
<proteinExistence type="predicted"/>
<name>A0A9K3PCJ6_9STRA</name>
<keyword evidence="5" id="KW-1185">Reference proteome</keyword>
<protein>
    <recommendedName>
        <fullName evidence="6">Transmembrane protein</fullName>
    </recommendedName>
</protein>
<evidence type="ECO:0000256" key="1">
    <source>
        <dbReference type="SAM" id="MobiDB-lite"/>
    </source>
</evidence>
<comment type="caution">
    <text evidence="4">The sequence shown here is derived from an EMBL/GenBank/DDBJ whole genome shotgun (WGS) entry which is preliminary data.</text>
</comment>